<organism evidence="1 2">
    <name type="scientific">Dyadobacter fermentans</name>
    <dbReference type="NCBI Taxonomy" id="94254"/>
    <lineage>
        <taxon>Bacteria</taxon>
        <taxon>Pseudomonadati</taxon>
        <taxon>Bacteroidota</taxon>
        <taxon>Cytophagia</taxon>
        <taxon>Cytophagales</taxon>
        <taxon>Spirosomataceae</taxon>
        <taxon>Dyadobacter</taxon>
    </lineage>
</organism>
<proteinExistence type="predicted"/>
<dbReference type="EMBL" id="JAVDTI010000006">
    <property type="protein sequence ID" value="MDR6808191.1"/>
    <property type="molecule type" value="Genomic_DNA"/>
</dbReference>
<sequence length="112" mass="12477">MRTEKWLVLCVALLLIQLVACERGKMEENAPVPVSARTRADSAWQDSIAWDSIRKDSIRKDSIWKDSIPHDTLYPDTLGRDSTVADSTFADTLGRRNQAAPSGALARLKTVH</sequence>
<protein>
    <submittedName>
        <fullName evidence="1">Uncharacterized protein</fullName>
    </submittedName>
</protein>
<dbReference type="RefSeq" id="WP_309989527.1">
    <property type="nucleotide sequence ID" value="NZ_JAVDTI010000006.1"/>
</dbReference>
<evidence type="ECO:0000313" key="1">
    <source>
        <dbReference type="EMBL" id="MDR6808191.1"/>
    </source>
</evidence>
<name>A0ABU1R457_9BACT</name>
<dbReference type="Proteomes" id="UP001264980">
    <property type="component" value="Unassembled WGS sequence"/>
</dbReference>
<comment type="caution">
    <text evidence="1">The sequence shown here is derived from an EMBL/GenBank/DDBJ whole genome shotgun (WGS) entry which is preliminary data.</text>
</comment>
<keyword evidence="2" id="KW-1185">Reference proteome</keyword>
<accession>A0ABU1R457</accession>
<gene>
    <name evidence="1" type="ORF">J2W84_005253</name>
</gene>
<reference evidence="1 2" key="1">
    <citation type="submission" date="2023-07" db="EMBL/GenBank/DDBJ databases">
        <title>Sorghum-associated microbial communities from plants grown in Nebraska, USA.</title>
        <authorList>
            <person name="Schachtman D."/>
        </authorList>
    </citation>
    <scope>NUCLEOTIDE SEQUENCE [LARGE SCALE GENOMIC DNA]</scope>
    <source>
        <strain evidence="1 2">BE57</strain>
    </source>
</reference>
<evidence type="ECO:0000313" key="2">
    <source>
        <dbReference type="Proteomes" id="UP001264980"/>
    </source>
</evidence>